<dbReference type="SMART" id="SM00283">
    <property type="entry name" value="MA"/>
    <property type="match status" value="1"/>
</dbReference>
<evidence type="ECO:0000259" key="6">
    <source>
        <dbReference type="PROSITE" id="PS50906"/>
    </source>
</evidence>
<keyword evidence="3" id="KW-0175">Coiled coil</keyword>
<evidence type="ECO:0000313" key="10">
    <source>
        <dbReference type="Proteomes" id="UP000509684"/>
    </source>
</evidence>
<feature type="coiled-coil region" evidence="3">
    <location>
        <begin position="431"/>
        <end position="486"/>
    </location>
</feature>
<keyword evidence="4" id="KW-1133">Transmembrane helix</keyword>
<feature type="domain" description="Methyl-accepting transducer" evidence="5">
    <location>
        <begin position="388"/>
        <end position="624"/>
    </location>
</feature>
<dbReference type="PROSITE" id="PS50906">
    <property type="entry name" value="NIT"/>
    <property type="match status" value="1"/>
</dbReference>
<dbReference type="SUPFAM" id="SSF141371">
    <property type="entry name" value="PilZ domain-like"/>
    <property type="match status" value="1"/>
</dbReference>
<evidence type="ECO:0000259" key="5">
    <source>
        <dbReference type="PROSITE" id="PS50111"/>
    </source>
</evidence>
<accession>A0A080M2C8</accession>
<evidence type="ECO:0000313" key="7">
    <source>
        <dbReference type="EMBL" id="KFB75221.1"/>
    </source>
</evidence>
<dbReference type="GO" id="GO:0035438">
    <property type="term" value="F:cyclic-di-GMP binding"/>
    <property type="evidence" value="ECO:0007669"/>
    <property type="project" value="InterPro"/>
</dbReference>
<dbReference type="Pfam" id="PF08376">
    <property type="entry name" value="NIT"/>
    <property type="match status" value="1"/>
</dbReference>
<dbReference type="GO" id="GO:0007165">
    <property type="term" value="P:signal transduction"/>
    <property type="evidence" value="ECO:0007669"/>
    <property type="project" value="UniProtKB-KW"/>
</dbReference>
<dbReference type="Proteomes" id="UP000509684">
    <property type="component" value="Chromosome"/>
</dbReference>
<accession>A0A7D5SDE6</accession>
<gene>
    <name evidence="7" type="primary">mcp4_8</name>
    <name evidence="7" type="ORF">AW06_003750</name>
    <name evidence="8" type="ORF">HWD57_14345</name>
</gene>
<dbReference type="InterPro" id="IPR010910">
    <property type="entry name" value="Nitrate/nitrite_sensing_bac"/>
</dbReference>
<evidence type="ECO:0000313" key="8">
    <source>
        <dbReference type="EMBL" id="QLH50837.1"/>
    </source>
</evidence>
<reference evidence="8 10" key="2">
    <citation type="journal article" date="2019" name="Microbiome">
        <title>Annotated bacterial chromosomes from frame-shift-corrected long-read metagenomic data.</title>
        <authorList>
            <person name="Arumugam K."/>
            <person name="Bagci C."/>
            <person name="Bessarab I."/>
            <person name="Beier S."/>
            <person name="Buchfink B."/>
            <person name="Gorska A."/>
            <person name="Qiu G."/>
            <person name="Huson D.H."/>
            <person name="Williams R.B.H."/>
        </authorList>
    </citation>
    <scope>NUCLEOTIDE SEQUENCE [LARGE SCALE GENOMIC DNA]</scope>
    <source>
        <strain evidence="8">SSA1</strain>
    </source>
</reference>
<dbReference type="Gene3D" id="1.10.287.950">
    <property type="entry name" value="Methyl-accepting chemotaxis protein"/>
    <property type="match status" value="1"/>
</dbReference>
<dbReference type="InterPro" id="IPR009875">
    <property type="entry name" value="PilZ_domain"/>
</dbReference>
<dbReference type="PANTHER" id="PTHR32089:SF112">
    <property type="entry name" value="LYSOZYME-LIKE PROTEIN-RELATED"/>
    <property type="match status" value="1"/>
</dbReference>
<proteinExistence type="predicted"/>
<dbReference type="STRING" id="1453999.AW06_003750"/>
<protein>
    <submittedName>
        <fullName evidence="7">Methyl-accepting chemotaxis protein 4</fullName>
    </submittedName>
    <submittedName>
        <fullName evidence="8">Nitrate- and nitrite sensing domain-containing protein</fullName>
    </submittedName>
</protein>
<feature type="domain" description="NIT" evidence="6">
    <location>
        <begin position="47"/>
        <end position="297"/>
    </location>
</feature>
<dbReference type="RefSeq" id="WP_034952513.1">
    <property type="nucleotide sequence ID" value="NZ_JDST02000099.1"/>
</dbReference>
<reference evidence="8" key="3">
    <citation type="submission" date="2020-06" db="EMBL/GenBank/DDBJ databases">
        <authorList>
            <person name="Arumugam K."/>
            <person name="Besarab I."/>
            <person name="Haryono M."/>
            <person name="Bagci C."/>
            <person name="Beier S."/>
            <person name="Buchfink B."/>
            <person name="Gorska A."/>
            <person name="Qiu G."/>
            <person name="Huson D.H."/>
            <person name="Williams R.B."/>
        </authorList>
    </citation>
    <scope>NUCLEOTIDE SEQUENCE</scope>
    <source>
        <strain evidence="8">SSA1</strain>
    </source>
</reference>
<sequence length="788" mass="85383">MRFKYKLLALTFVPTLFLLVFSVFTTAEKIRQAQEMRDLQEVARISAAIGGLVHEMQKERGMSAGFIGSKGANFGNDLPAQRAEVDKQQALLDKQLTGFSAARYGEKLQSDLADIGKQLADLPARRNAVSALAIGGSEAIAYYSKTIASLLAVVGQASSVSSDSQVARAASAYNALLQGKEYAGIERATLSNVFGSDKFSPEMLVRFLSISSAQQTWFSVFRLYATPQQATDFSNRVAGAAVDEVARIKQGAIDNMLSPALGMDARMWFAKATERINLLKAVEDALAGDLVGLAAARLFEARLSMMITLGLTLLALVLTALIGMRLIRQILRQIGGEPEQAVQIARQIADGDLSHDIDVAGGDQTSLMAAMQTMHGKLSRILVNIEESGKQMGQSAFQISTISRSIAEVTRQEETRSAEVTTATDALTAIAREVKSRAEEAAEKTREVEQAAQDGVVTVERNMAELASATNEVTRASGEVSELTKAAERITHIIDTIREIAEQTNLLALNAAIEAARAGEQGRGFAVVADEVRKLAERTTSSSLQVGDIVAAITSRVKYLREAMAAVVDRVRGSQGVAEETAQAMSFMAQGVSDAARNNDAIAADSRRQMTQLEQLEASLNSLFATLSESSTKVEATAVIGVDLHKVSCGLNDLMAGFSFRHDTSIASQGAQEKRRYPRLERALLVRLETADGASQDCLTQDLSLVGARLVLNRALPEHARVGVSLYLPQSSLEHYRSQKPVTLQGQIKWQRRHDGRLLCGIEFVDLSPRELEHLKAVFAYYKKSSQH</sequence>
<dbReference type="SUPFAM" id="SSF58104">
    <property type="entry name" value="Methyl-accepting chemotaxis protein (MCP) signaling domain"/>
    <property type="match status" value="1"/>
</dbReference>
<dbReference type="Pfam" id="PF00015">
    <property type="entry name" value="MCPsignal"/>
    <property type="match status" value="1"/>
</dbReference>
<dbReference type="EMBL" id="JDST02000099">
    <property type="protein sequence ID" value="KFB75221.1"/>
    <property type="molecule type" value="Genomic_DNA"/>
</dbReference>
<name>A0A080M2C8_9PROT</name>
<organism evidence="7 9">
    <name type="scientific">Candidatus Accumulibacter cognatus</name>
    <dbReference type="NCBI Taxonomy" id="2954383"/>
    <lineage>
        <taxon>Bacteria</taxon>
        <taxon>Pseudomonadati</taxon>
        <taxon>Pseudomonadota</taxon>
        <taxon>Betaproteobacteria</taxon>
        <taxon>Candidatus Accumulibacter</taxon>
    </lineage>
</organism>
<dbReference type="Gene3D" id="2.40.10.220">
    <property type="entry name" value="predicted glycosyltransferase like domains"/>
    <property type="match status" value="1"/>
</dbReference>
<evidence type="ECO:0000256" key="2">
    <source>
        <dbReference type="PROSITE-ProRule" id="PRU00284"/>
    </source>
</evidence>
<keyword evidence="4" id="KW-0472">Membrane</keyword>
<evidence type="ECO:0000256" key="3">
    <source>
        <dbReference type="SAM" id="Coils"/>
    </source>
</evidence>
<evidence type="ECO:0000256" key="4">
    <source>
        <dbReference type="SAM" id="Phobius"/>
    </source>
</evidence>
<evidence type="ECO:0000313" key="9">
    <source>
        <dbReference type="Proteomes" id="UP000021315"/>
    </source>
</evidence>
<dbReference type="GO" id="GO:0016020">
    <property type="term" value="C:membrane"/>
    <property type="evidence" value="ECO:0007669"/>
    <property type="project" value="InterPro"/>
</dbReference>
<reference evidence="7 9" key="1">
    <citation type="submission" date="2014-02" db="EMBL/GenBank/DDBJ databases">
        <title>Expanding our view of genomic diversity in Candidatus Accumulibacter clades.</title>
        <authorList>
            <person name="Skennerton C.T."/>
            <person name="Barr J.J."/>
            <person name="Slater F.R."/>
            <person name="Bond P.L."/>
            <person name="Tyson G.W."/>
        </authorList>
    </citation>
    <scope>NUCLEOTIDE SEQUENCE [LARGE SCALE GENOMIC DNA]</scope>
    <source>
        <strain evidence="9">SK-02</strain>
    </source>
</reference>
<feature type="transmembrane region" description="Helical" evidence="4">
    <location>
        <begin position="303"/>
        <end position="324"/>
    </location>
</feature>
<evidence type="ECO:0000256" key="1">
    <source>
        <dbReference type="ARBA" id="ARBA00023224"/>
    </source>
</evidence>
<dbReference type="PANTHER" id="PTHR32089">
    <property type="entry name" value="METHYL-ACCEPTING CHEMOTAXIS PROTEIN MCPB"/>
    <property type="match status" value="1"/>
</dbReference>
<dbReference type="InterPro" id="IPR013587">
    <property type="entry name" value="Nitrate/nitrite_sensing"/>
</dbReference>
<keyword evidence="1 2" id="KW-0807">Transducer</keyword>
<keyword evidence="9" id="KW-1185">Reference proteome</keyword>
<dbReference type="InterPro" id="IPR004089">
    <property type="entry name" value="MCPsignal_dom"/>
</dbReference>
<dbReference type="PROSITE" id="PS50111">
    <property type="entry name" value="CHEMOTAXIS_TRANSDUC_2"/>
    <property type="match status" value="1"/>
</dbReference>
<dbReference type="KEGG" id="acog:HWD57_14345"/>
<dbReference type="EMBL" id="CP058708">
    <property type="protein sequence ID" value="QLH50837.1"/>
    <property type="molecule type" value="Genomic_DNA"/>
</dbReference>
<dbReference type="Proteomes" id="UP000021315">
    <property type="component" value="Unassembled WGS sequence"/>
</dbReference>
<dbReference type="AlphaFoldDB" id="A0A080M2C8"/>
<keyword evidence="4" id="KW-0812">Transmembrane</keyword>
<dbReference type="Pfam" id="PF07238">
    <property type="entry name" value="PilZ"/>
    <property type="match status" value="1"/>
</dbReference>